<reference evidence="4" key="2">
    <citation type="submission" date="2015-01" db="EMBL/GenBank/DDBJ databases">
        <title>Evolutionary Origins and Diversification of the Mycorrhizal Mutualists.</title>
        <authorList>
            <consortium name="DOE Joint Genome Institute"/>
            <consortium name="Mycorrhizal Genomics Consortium"/>
            <person name="Kohler A."/>
            <person name="Kuo A."/>
            <person name="Nagy L.G."/>
            <person name="Floudas D."/>
            <person name="Copeland A."/>
            <person name="Barry K.W."/>
            <person name="Cichocki N."/>
            <person name="Veneault-Fourrey C."/>
            <person name="LaButti K."/>
            <person name="Lindquist E.A."/>
            <person name="Lipzen A."/>
            <person name="Lundell T."/>
            <person name="Morin E."/>
            <person name="Murat C."/>
            <person name="Riley R."/>
            <person name="Ohm R."/>
            <person name="Sun H."/>
            <person name="Tunlid A."/>
            <person name="Henrissat B."/>
            <person name="Grigoriev I.V."/>
            <person name="Hibbett D.S."/>
            <person name="Martin F."/>
        </authorList>
    </citation>
    <scope>NUCLEOTIDE SEQUENCE [LARGE SCALE GENOMIC DNA]</scope>
    <source>
        <strain evidence="4">MUT 4182</strain>
    </source>
</reference>
<dbReference type="AlphaFoldDB" id="A0A0C3LZZ4"/>
<accession>A0A0C3LZZ4</accession>
<feature type="domain" description="F-box" evidence="2">
    <location>
        <begin position="160"/>
        <end position="212"/>
    </location>
</feature>
<dbReference type="Gene3D" id="3.80.10.10">
    <property type="entry name" value="Ribonuclease Inhibitor"/>
    <property type="match status" value="1"/>
</dbReference>
<dbReference type="EMBL" id="KN823016">
    <property type="protein sequence ID" value="KIO26967.1"/>
    <property type="molecule type" value="Genomic_DNA"/>
</dbReference>
<sequence>MAGVTLLNCDPDEVKFLFGVLQDIKGILGDAGPRSTTKMMEMNAVKDVLNKALKIHRLSSDDAVTCESQNPSGSECDVGDLNHNKDAPGGEQWKFERLCKWILSQLQANGLEETEQCRGIIEKLEARCGLADQQPAKGIPHKARPCTTPLDDAPKGAHNPSPIFTLPDELLQHIFRLAALFHFWVRAPLVLSHVNSDFRSIVLNTPSLWTAIDESLPLKMRKLYIARARDVPLDVLTRLDYQDQESTGQDEDWLNFLGKKSSRIGQMTVAGDNPRGISEWGRHVKGVIFTSLTTLAICVMNDQCNIAACPKWASFPRLRDLWIRGYWCRGWVGRRDPFPPTLRCLRLSKVISVSVPVLLKALDGIRGLLSLAMEDFSLDLEEHYPPLTDGVTLAVLEKLEFRNVPVTDMISISLSVSTPNLSSLSLMSSGPSNRITNFLAPFTAEHPQISSLRLLGFNLELQELKVVLHNLASLTHLHVRASSLTDNDLAILKKGNLLPRFAQIKP</sequence>
<dbReference type="Proteomes" id="UP000054248">
    <property type="component" value="Unassembled WGS sequence"/>
</dbReference>
<dbReference type="InterPro" id="IPR001810">
    <property type="entry name" value="F-box_dom"/>
</dbReference>
<evidence type="ECO:0000256" key="1">
    <source>
        <dbReference type="SAM" id="MobiDB-lite"/>
    </source>
</evidence>
<dbReference type="PROSITE" id="PS50181">
    <property type="entry name" value="FBOX"/>
    <property type="match status" value="1"/>
</dbReference>
<dbReference type="SUPFAM" id="SSF52047">
    <property type="entry name" value="RNI-like"/>
    <property type="match status" value="1"/>
</dbReference>
<protein>
    <recommendedName>
        <fullName evidence="2">F-box domain-containing protein</fullName>
    </recommendedName>
</protein>
<keyword evidence="4" id="KW-1185">Reference proteome</keyword>
<reference evidence="3 4" key="1">
    <citation type="submission" date="2014-04" db="EMBL/GenBank/DDBJ databases">
        <authorList>
            <consortium name="DOE Joint Genome Institute"/>
            <person name="Kuo A."/>
            <person name="Girlanda M."/>
            <person name="Perotto S."/>
            <person name="Kohler A."/>
            <person name="Nagy L.G."/>
            <person name="Floudas D."/>
            <person name="Copeland A."/>
            <person name="Barry K.W."/>
            <person name="Cichocki N."/>
            <person name="Veneault-Fourrey C."/>
            <person name="LaButti K."/>
            <person name="Lindquist E.A."/>
            <person name="Lipzen A."/>
            <person name="Lundell T."/>
            <person name="Morin E."/>
            <person name="Murat C."/>
            <person name="Sun H."/>
            <person name="Tunlid A."/>
            <person name="Henrissat B."/>
            <person name="Grigoriev I.V."/>
            <person name="Hibbett D.S."/>
            <person name="Martin F."/>
            <person name="Nordberg H.P."/>
            <person name="Cantor M.N."/>
            <person name="Hua S.X."/>
        </authorList>
    </citation>
    <scope>NUCLEOTIDE SEQUENCE [LARGE SCALE GENOMIC DNA]</scope>
    <source>
        <strain evidence="3 4">MUT 4182</strain>
    </source>
</reference>
<evidence type="ECO:0000313" key="4">
    <source>
        <dbReference type="Proteomes" id="UP000054248"/>
    </source>
</evidence>
<organism evidence="3 4">
    <name type="scientific">Tulasnella calospora MUT 4182</name>
    <dbReference type="NCBI Taxonomy" id="1051891"/>
    <lineage>
        <taxon>Eukaryota</taxon>
        <taxon>Fungi</taxon>
        <taxon>Dikarya</taxon>
        <taxon>Basidiomycota</taxon>
        <taxon>Agaricomycotina</taxon>
        <taxon>Agaricomycetes</taxon>
        <taxon>Cantharellales</taxon>
        <taxon>Tulasnellaceae</taxon>
        <taxon>Tulasnella</taxon>
    </lineage>
</organism>
<evidence type="ECO:0000313" key="3">
    <source>
        <dbReference type="EMBL" id="KIO26967.1"/>
    </source>
</evidence>
<dbReference type="HOGENOM" id="CLU_052400_0_0_1"/>
<proteinExistence type="predicted"/>
<feature type="region of interest" description="Disordered" evidence="1">
    <location>
        <begin position="64"/>
        <end position="83"/>
    </location>
</feature>
<dbReference type="OrthoDB" id="3178595at2759"/>
<gene>
    <name evidence="3" type="ORF">M407DRAFT_23792</name>
</gene>
<evidence type="ECO:0000259" key="2">
    <source>
        <dbReference type="PROSITE" id="PS50181"/>
    </source>
</evidence>
<name>A0A0C3LZZ4_9AGAM</name>
<dbReference type="InterPro" id="IPR032675">
    <property type="entry name" value="LRR_dom_sf"/>
</dbReference>